<dbReference type="Pfam" id="PF00173">
    <property type="entry name" value="Cyt-b5"/>
    <property type="match status" value="1"/>
</dbReference>
<sequence>MGDSLKPSSSGSATGNPRNKAALKPGCSLMDWIRLGNSGVDLTGVNGVRRTVSKKELARHNKRNDAWLAIRGKVYNVTRYMEFHPGGEEELMRGVGIDATKLFNDVHAWVNYESLLQKCIVGSLGEADTEGAFIVPRTKSSSKLSAASGQNPAKKLIEQTRNISIATNAVWSSSDWFQQLTFICLIFYLKATVMQLHISLTEDSNLILKLNQALHNVKLESTVRWPCKVKLNPTVGKVELEFRKVESALWRTFGVLMKNVPSEIVSSSWKMTVIKSDSITHDTKILVLKYVDCVYNYVPVGCHVMFEAVIDGKVVERPYTPVVSVHPEYPVESSIECLNFMIKSYDNGLLSKWLCSLPTGAVVSVSAPLCVFNPSLLNGRKKLVILAAGTGITPMFSVINWAVHTSSQRLSVSVIFFNKSECDILWGEQLNKLMIDNERFKVENVLSNGSSSWTGKRGRISVEIVQSELPDRQNSGEDNPFTLICGPVNFNQTAESILQKLGYQHEDYYCFH</sequence>
<dbReference type="GO" id="GO:0005783">
    <property type="term" value="C:endoplasmic reticulum"/>
    <property type="evidence" value="ECO:0007669"/>
    <property type="project" value="TreeGrafter"/>
</dbReference>
<dbReference type="FunFam" id="3.40.50.80:FF:000021">
    <property type="entry name" value="Cytochrome b5 reductase 4"/>
    <property type="match status" value="1"/>
</dbReference>
<dbReference type="PROSITE" id="PS50255">
    <property type="entry name" value="CYTOCHROME_B5_2"/>
    <property type="match status" value="1"/>
</dbReference>
<dbReference type="Gene3D" id="2.40.30.10">
    <property type="entry name" value="Translation factors"/>
    <property type="match status" value="1"/>
</dbReference>
<dbReference type="Gene3D" id="3.40.50.80">
    <property type="entry name" value="Nucleotide-binding domain of ferredoxin-NADP reductase (FNR) module"/>
    <property type="match status" value="1"/>
</dbReference>
<keyword evidence="2" id="KW-0349">Heme</keyword>
<dbReference type="SUPFAM" id="SSF55856">
    <property type="entry name" value="Cytochrome b5-like heme/steroid binding domain"/>
    <property type="match status" value="1"/>
</dbReference>
<dbReference type="PANTHER" id="PTHR46237:SF1">
    <property type="entry name" value="CYTOCHROME B5 REDUCTASE 4"/>
    <property type="match status" value="1"/>
</dbReference>
<dbReference type="AlphaFoldDB" id="A0A9P0AJX4"/>
<dbReference type="KEGG" id="btab:109032087"/>
<dbReference type="InterPro" id="IPR001199">
    <property type="entry name" value="Cyt_B5-like_heme/steroid-bd"/>
</dbReference>
<feature type="domain" description="FAD-binding FR-type" evidence="8">
    <location>
        <begin position="266"/>
        <end position="375"/>
    </location>
</feature>
<accession>A0A9P0AJX4</accession>
<dbReference type="SUPFAM" id="SSF63380">
    <property type="entry name" value="Riboflavin synthase domain-like"/>
    <property type="match status" value="1"/>
</dbReference>
<proteinExistence type="inferred from homology"/>
<dbReference type="InterPro" id="IPR001433">
    <property type="entry name" value="OxRdtase_FAD/NAD-bd"/>
</dbReference>
<dbReference type="InterPro" id="IPR036400">
    <property type="entry name" value="Cyt_B5-like_heme/steroid_sf"/>
</dbReference>
<keyword evidence="3" id="KW-0479">Metal-binding</keyword>
<dbReference type="SMART" id="SM01117">
    <property type="entry name" value="Cyt-b5"/>
    <property type="match status" value="1"/>
</dbReference>
<dbReference type="GO" id="GO:0046872">
    <property type="term" value="F:metal ion binding"/>
    <property type="evidence" value="ECO:0007669"/>
    <property type="project" value="UniProtKB-KW"/>
</dbReference>
<evidence type="ECO:0000256" key="4">
    <source>
        <dbReference type="ARBA" id="ARBA00023002"/>
    </source>
</evidence>
<evidence type="ECO:0000259" key="8">
    <source>
        <dbReference type="PROSITE" id="PS51384"/>
    </source>
</evidence>
<dbReference type="SUPFAM" id="SSF52343">
    <property type="entry name" value="Ferredoxin reductase-like, C-terminal NADP-linked domain"/>
    <property type="match status" value="1"/>
</dbReference>
<dbReference type="PROSITE" id="PS51384">
    <property type="entry name" value="FAD_FR"/>
    <property type="match status" value="1"/>
</dbReference>
<evidence type="ECO:0000256" key="2">
    <source>
        <dbReference type="ARBA" id="ARBA00022617"/>
    </source>
</evidence>
<dbReference type="EMBL" id="OU963868">
    <property type="protein sequence ID" value="CAH0393431.1"/>
    <property type="molecule type" value="Genomic_DNA"/>
</dbReference>
<evidence type="ECO:0008006" key="11">
    <source>
        <dbReference type="Google" id="ProtNLM"/>
    </source>
</evidence>
<feature type="compositionally biased region" description="Polar residues" evidence="6">
    <location>
        <begin position="1"/>
        <end position="17"/>
    </location>
</feature>
<feature type="region of interest" description="Disordered" evidence="6">
    <location>
        <begin position="1"/>
        <end position="21"/>
    </location>
</feature>
<dbReference type="GO" id="GO:0020037">
    <property type="term" value="F:heme binding"/>
    <property type="evidence" value="ECO:0007669"/>
    <property type="project" value="InterPro"/>
</dbReference>
<dbReference type="Pfam" id="PF00175">
    <property type="entry name" value="NAD_binding_1"/>
    <property type="match status" value="1"/>
</dbReference>
<keyword evidence="10" id="KW-1185">Reference proteome</keyword>
<evidence type="ECO:0000259" key="7">
    <source>
        <dbReference type="PROSITE" id="PS50255"/>
    </source>
</evidence>
<dbReference type="InterPro" id="IPR039261">
    <property type="entry name" value="FNR_nucleotide-bd"/>
</dbReference>
<organism evidence="9 10">
    <name type="scientific">Bemisia tabaci</name>
    <name type="common">Sweetpotato whitefly</name>
    <name type="synonym">Aleurodes tabaci</name>
    <dbReference type="NCBI Taxonomy" id="7038"/>
    <lineage>
        <taxon>Eukaryota</taxon>
        <taxon>Metazoa</taxon>
        <taxon>Ecdysozoa</taxon>
        <taxon>Arthropoda</taxon>
        <taxon>Hexapoda</taxon>
        <taxon>Insecta</taxon>
        <taxon>Pterygota</taxon>
        <taxon>Neoptera</taxon>
        <taxon>Paraneoptera</taxon>
        <taxon>Hemiptera</taxon>
        <taxon>Sternorrhyncha</taxon>
        <taxon>Aleyrodoidea</taxon>
        <taxon>Aleyrodidae</taxon>
        <taxon>Aleyrodinae</taxon>
        <taxon>Bemisia</taxon>
    </lineage>
</organism>
<evidence type="ECO:0000313" key="9">
    <source>
        <dbReference type="EMBL" id="CAH0393431.1"/>
    </source>
</evidence>
<dbReference type="GO" id="GO:0006801">
    <property type="term" value="P:superoxide metabolic process"/>
    <property type="evidence" value="ECO:0007669"/>
    <property type="project" value="TreeGrafter"/>
</dbReference>
<gene>
    <name evidence="9" type="ORF">BEMITA_LOCUS11835</name>
</gene>
<dbReference type="InterPro" id="IPR017927">
    <property type="entry name" value="FAD-bd_FR_type"/>
</dbReference>
<evidence type="ECO:0000256" key="5">
    <source>
        <dbReference type="ARBA" id="ARBA00023004"/>
    </source>
</evidence>
<dbReference type="InterPro" id="IPR017938">
    <property type="entry name" value="Riboflavin_synthase-like_b-brl"/>
</dbReference>
<comment type="similarity">
    <text evidence="1">Belongs to the flavoprotein pyridine nucleotide cytochrome reductase family.</text>
</comment>
<reference evidence="9" key="1">
    <citation type="submission" date="2021-12" db="EMBL/GenBank/DDBJ databases">
        <authorList>
            <person name="King R."/>
        </authorList>
    </citation>
    <scope>NUCLEOTIDE SEQUENCE</scope>
</reference>
<dbReference type="FunFam" id="3.10.120.10:FF:000001">
    <property type="entry name" value="Cytochrome b5 reductase 4"/>
    <property type="match status" value="1"/>
</dbReference>
<dbReference type="InterPro" id="IPR018506">
    <property type="entry name" value="Cyt_B5_heme-BS"/>
</dbReference>
<evidence type="ECO:0000256" key="6">
    <source>
        <dbReference type="SAM" id="MobiDB-lite"/>
    </source>
</evidence>
<name>A0A9P0AJX4_BEMTA</name>
<feature type="domain" description="Cytochrome b5 heme-binding" evidence="7">
    <location>
        <begin position="49"/>
        <end position="125"/>
    </location>
</feature>
<dbReference type="InterPro" id="IPR008333">
    <property type="entry name" value="Cbr1-like_FAD-bd_dom"/>
</dbReference>
<dbReference type="CDD" id="cd06183">
    <property type="entry name" value="cyt_b5_reduct_like"/>
    <property type="match status" value="1"/>
</dbReference>
<evidence type="ECO:0000256" key="1">
    <source>
        <dbReference type="ARBA" id="ARBA00006105"/>
    </source>
</evidence>
<dbReference type="PRINTS" id="PR00406">
    <property type="entry name" value="CYTB5RDTASE"/>
</dbReference>
<dbReference type="Proteomes" id="UP001152759">
    <property type="component" value="Chromosome 7"/>
</dbReference>
<dbReference type="InterPro" id="IPR051872">
    <property type="entry name" value="Cytochrome_b5/Flavoprotein_Rdt"/>
</dbReference>
<dbReference type="PANTHER" id="PTHR46237">
    <property type="entry name" value="CYTOCHROME B5 REDUCTASE 4 FAMILY MEMBER"/>
    <property type="match status" value="1"/>
</dbReference>
<dbReference type="PROSITE" id="PS00191">
    <property type="entry name" value="CYTOCHROME_B5_1"/>
    <property type="match status" value="1"/>
</dbReference>
<keyword evidence="4" id="KW-0560">Oxidoreductase</keyword>
<protein>
    <recommendedName>
        <fullName evidence="11">Cytochrome-b5 reductase</fullName>
    </recommendedName>
</protein>
<keyword evidence="5" id="KW-0408">Iron</keyword>
<dbReference type="GO" id="GO:0004128">
    <property type="term" value="F:cytochrome-b5 reductase activity, acting on NAD(P)H"/>
    <property type="evidence" value="ECO:0007669"/>
    <property type="project" value="TreeGrafter"/>
</dbReference>
<evidence type="ECO:0000313" key="10">
    <source>
        <dbReference type="Proteomes" id="UP001152759"/>
    </source>
</evidence>
<evidence type="ECO:0000256" key="3">
    <source>
        <dbReference type="ARBA" id="ARBA00022723"/>
    </source>
</evidence>
<dbReference type="Gene3D" id="3.10.120.10">
    <property type="entry name" value="Cytochrome b5-like heme/steroid binding domain"/>
    <property type="match status" value="1"/>
</dbReference>
<dbReference type="Pfam" id="PF00970">
    <property type="entry name" value="FAD_binding_6"/>
    <property type="match status" value="1"/>
</dbReference>